<gene>
    <name evidence="8" type="primary">cmk</name>
    <name evidence="10" type="ORF">EDD78_10429</name>
</gene>
<protein>
    <recommendedName>
        <fullName evidence="8">Cytidylate kinase</fullName>
        <shortName evidence="8">CK</shortName>
        <ecNumber evidence="8">2.7.4.25</ecNumber>
    </recommendedName>
    <alternativeName>
        <fullName evidence="8">Cytidine monophosphate kinase</fullName>
        <shortName evidence="8">CMP kinase</shortName>
    </alternativeName>
</protein>
<dbReference type="Pfam" id="PF02224">
    <property type="entry name" value="Cytidylate_kin"/>
    <property type="match status" value="1"/>
</dbReference>
<dbReference type="GO" id="GO:0036431">
    <property type="term" value="F:dCMP kinase activity"/>
    <property type="evidence" value="ECO:0007669"/>
    <property type="project" value="InterPro"/>
</dbReference>
<keyword evidence="2 8" id="KW-0808">Transferase</keyword>
<evidence type="ECO:0000256" key="6">
    <source>
        <dbReference type="ARBA" id="ARBA00047615"/>
    </source>
</evidence>
<dbReference type="RefSeq" id="WP_079698348.1">
    <property type="nucleotide sequence ID" value="NZ_JADNAH010000005.1"/>
</dbReference>
<dbReference type="PANTHER" id="PTHR21299:SF2">
    <property type="entry name" value="CYTIDYLATE KINASE"/>
    <property type="match status" value="1"/>
</dbReference>
<evidence type="ECO:0000256" key="5">
    <source>
        <dbReference type="ARBA" id="ARBA00022840"/>
    </source>
</evidence>
<keyword evidence="3 8" id="KW-0547">Nucleotide-binding</keyword>
<dbReference type="GO" id="GO:0015949">
    <property type="term" value="P:nucleobase-containing small molecule interconversion"/>
    <property type="evidence" value="ECO:0007669"/>
    <property type="project" value="TreeGrafter"/>
</dbReference>
<dbReference type="Gene3D" id="3.40.50.300">
    <property type="entry name" value="P-loop containing nucleotide triphosphate hydrolases"/>
    <property type="match status" value="1"/>
</dbReference>
<evidence type="ECO:0000313" key="11">
    <source>
        <dbReference type="Proteomes" id="UP000294682"/>
    </source>
</evidence>
<keyword evidence="8" id="KW-0963">Cytoplasm</keyword>
<organism evidence="10 11">
    <name type="scientific">Harryflintia acetispora</name>
    <dbReference type="NCBI Taxonomy" id="1849041"/>
    <lineage>
        <taxon>Bacteria</taxon>
        <taxon>Bacillati</taxon>
        <taxon>Bacillota</taxon>
        <taxon>Clostridia</taxon>
        <taxon>Eubacteriales</taxon>
        <taxon>Oscillospiraceae</taxon>
        <taxon>Harryflintia</taxon>
    </lineage>
</organism>
<dbReference type="CDD" id="cd02020">
    <property type="entry name" value="CMPK"/>
    <property type="match status" value="1"/>
</dbReference>
<comment type="catalytic activity">
    <reaction evidence="7 8">
        <text>CMP + ATP = CDP + ADP</text>
        <dbReference type="Rhea" id="RHEA:11600"/>
        <dbReference type="ChEBI" id="CHEBI:30616"/>
        <dbReference type="ChEBI" id="CHEBI:58069"/>
        <dbReference type="ChEBI" id="CHEBI:60377"/>
        <dbReference type="ChEBI" id="CHEBI:456216"/>
        <dbReference type="EC" id="2.7.4.25"/>
    </reaction>
</comment>
<dbReference type="InterPro" id="IPR003136">
    <property type="entry name" value="Cytidylate_kin"/>
</dbReference>
<dbReference type="Proteomes" id="UP000294682">
    <property type="component" value="Unassembled WGS sequence"/>
</dbReference>
<evidence type="ECO:0000313" key="10">
    <source>
        <dbReference type="EMBL" id="TCL43695.1"/>
    </source>
</evidence>
<comment type="caution">
    <text evidence="10">The sequence shown here is derived from an EMBL/GenBank/DDBJ whole genome shotgun (WGS) entry which is preliminary data.</text>
</comment>
<keyword evidence="4 8" id="KW-0418">Kinase</keyword>
<comment type="subcellular location">
    <subcellularLocation>
        <location evidence="8">Cytoplasm</location>
    </subcellularLocation>
</comment>
<evidence type="ECO:0000256" key="7">
    <source>
        <dbReference type="ARBA" id="ARBA00048478"/>
    </source>
</evidence>
<dbReference type="GO" id="GO:0005829">
    <property type="term" value="C:cytosol"/>
    <property type="evidence" value="ECO:0007669"/>
    <property type="project" value="TreeGrafter"/>
</dbReference>
<comment type="catalytic activity">
    <reaction evidence="6 8">
        <text>dCMP + ATP = dCDP + ADP</text>
        <dbReference type="Rhea" id="RHEA:25094"/>
        <dbReference type="ChEBI" id="CHEBI:30616"/>
        <dbReference type="ChEBI" id="CHEBI:57566"/>
        <dbReference type="ChEBI" id="CHEBI:58593"/>
        <dbReference type="ChEBI" id="CHEBI:456216"/>
        <dbReference type="EC" id="2.7.4.25"/>
    </reaction>
</comment>
<dbReference type="OrthoDB" id="9807434at2"/>
<dbReference type="InterPro" id="IPR027417">
    <property type="entry name" value="P-loop_NTPase"/>
</dbReference>
<evidence type="ECO:0000256" key="1">
    <source>
        <dbReference type="ARBA" id="ARBA00009427"/>
    </source>
</evidence>
<sequence length="223" mass="24149">MIAIAIDGPSGAGKSSIARSLAGQMGYVYIDTGALYRAIGLYALEHGVEPTDREKVPALLPQITLELRHRQDGQHVYLNGRDVSEEIRTPAVSMAASGVSAIPEVRAFLLELQQGIAAKQNVIMDGRDIGTVVLPGAQVKIFLTASSEERARRRYQELLAKGKDVAYEQVLADVIERDRNDSTRAIAPLRPAPDAVTVDTTGNDFEQSVSQLRSVIEEKLAAL</sequence>
<evidence type="ECO:0000256" key="3">
    <source>
        <dbReference type="ARBA" id="ARBA00022741"/>
    </source>
</evidence>
<evidence type="ECO:0000256" key="4">
    <source>
        <dbReference type="ARBA" id="ARBA00022777"/>
    </source>
</evidence>
<dbReference type="EC" id="2.7.4.25" evidence="8"/>
<dbReference type="GO" id="GO:0006220">
    <property type="term" value="P:pyrimidine nucleotide metabolic process"/>
    <property type="evidence" value="ECO:0007669"/>
    <property type="project" value="UniProtKB-UniRule"/>
</dbReference>
<dbReference type="PANTHER" id="PTHR21299">
    <property type="entry name" value="CYTIDYLATE KINASE/PANTOATE-BETA-ALANINE LIGASE"/>
    <property type="match status" value="1"/>
</dbReference>
<feature type="binding site" evidence="8">
    <location>
        <begin position="8"/>
        <end position="16"/>
    </location>
    <ligand>
        <name>ATP</name>
        <dbReference type="ChEBI" id="CHEBI:30616"/>
    </ligand>
</feature>
<dbReference type="EMBL" id="SLUK01000004">
    <property type="protein sequence ID" value="TCL43695.1"/>
    <property type="molecule type" value="Genomic_DNA"/>
</dbReference>
<proteinExistence type="inferred from homology"/>
<name>A0A9X8Y8D4_9FIRM</name>
<reference evidence="10 11" key="1">
    <citation type="submission" date="2019-03" db="EMBL/GenBank/DDBJ databases">
        <title>Genomic Encyclopedia of Type Strains, Phase IV (KMG-IV): sequencing the most valuable type-strain genomes for metagenomic binning, comparative biology and taxonomic classification.</title>
        <authorList>
            <person name="Goeker M."/>
        </authorList>
    </citation>
    <scope>NUCLEOTIDE SEQUENCE [LARGE SCALE GENOMIC DNA]</scope>
    <source>
        <strain evidence="10 11">DSM 100433</strain>
    </source>
</reference>
<dbReference type="AlphaFoldDB" id="A0A9X8Y8D4"/>
<dbReference type="GO" id="GO:0005524">
    <property type="term" value="F:ATP binding"/>
    <property type="evidence" value="ECO:0007669"/>
    <property type="project" value="UniProtKB-UniRule"/>
</dbReference>
<keyword evidence="5 8" id="KW-0067">ATP-binding</keyword>
<dbReference type="SUPFAM" id="SSF52540">
    <property type="entry name" value="P-loop containing nucleoside triphosphate hydrolases"/>
    <property type="match status" value="1"/>
</dbReference>
<evidence type="ECO:0000256" key="8">
    <source>
        <dbReference type="HAMAP-Rule" id="MF_00238"/>
    </source>
</evidence>
<keyword evidence="11" id="KW-1185">Reference proteome</keyword>
<dbReference type="HAMAP" id="MF_00238">
    <property type="entry name" value="Cytidyl_kinase_type1"/>
    <property type="match status" value="1"/>
</dbReference>
<evidence type="ECO:0000259" key="9">
    <source>
        <dbReference type="Pfam" id="PF02224"/>
    </source>
</evidence>
<comment type="similarity">
    <text evidence="1 8">Belongs to the cytidylate kinase family. Type 1 subfamily.</text>
</comment>
<dbReference type="NCBIfam" id="TIGR00017">
    <property type="entry name" value="cmk"/>
    <property type="match status" value="1"/>
</dbReference>
<feature type="domain" description="Cytidylate kinase" evidence="9">
    <location>
        <begin position="4"/>
        <end position="215"/>
    </location>
</feature>
<dbReference type="InterPro" id="IPR011994">
    <property type="entry name" value="Cytidylate_kinase_dom"/>
</dbReference>
<accession>A0A9X8Y8D4</accession>
<evidence type="ECO:0000256" key="2">
    <source>
        <dbReference type="ARBA" id="ARBA00022679"/>
    </source>
</evidence>